<organism evidence="1 2">
    <name type="scientific">Botryotinia fuckeliana (strain T4)</name>
    <name type="common">Noble rot fungus</name>
    <name type="synonym">Botrytis cinerea</name>
    <dbReference type="NCBI Taxonomy" id="999810"/>
    <lineage>
        <taxon>Eukaryota</taxon>
        <taxon>Fungi</taxon>
        <taxon>Dikarya</taxon>
        <taxon>Ascomycota</taxon>
        <taxon>Pezizomycotina</taxon>
        <taxon>Leotiomycetes</taxon>
        <taxon>Helotiales</taxon>
        <taxon>Sclerotiniaceae</taxon>
        <taxon>Botrytis</taxon>
    </lineage>
</organism>
<dbReference type="AlphaFoldDB" id="G2YRU2"/>
<reference evidence="2" key="1">
    <citation type="journal article" date="2011" name="PLoS Genet.">
        <title>Genomic analysis of the necrotrophic fungal pathogens Sclerotinia sclerotiorum and Botrytis cinerea.</title>
        <authorList>
            <person name="Amselem J."/>
            <person name="Cuomo C.A."/>
            <person name="van Kan J.A."/>
            <person name="Viaud M."/>
            <person name="Benito E.P."/>
            <person name="Couloux A."/>
            <person name="Coutinho P.M."/>
            <person name="de Vries R.P."/>
            <person name="Dyer P.S."/>
            <person name="Fillinger S."/>
            <person name="Fournier E."/>
            <person name="Gout L."/>
            <person name="Hahn M."/>
            <person name="Kohn L."/>
            <person name="Lapalu N."/>
            <person name="Plummer K.M."/>
            <person name="Pradier J.M."/>
            <person name="Quevillon E."/>
            <person name="Sharon A."/>
            <person name="Simon A."/>
            <person name="ten Have A."/>
            <person name="Tudzynski B."/>
            <person name="Tudzynski P."/>
            <person name="Wincker P."/>
            <person name="Andrew M."/>
            <person name="Anthouard V."/>
            <person name="Beever R.E."/>
            <person name="Beffa R."/>
            <person name="Benoit I."/>
            <person name="Bouzid O."/>
            <person name="Brault B."/>
            <person name="Chen Z."/>
            <person name="Choquer M."/>
            <person name="Collemare J."/>
            <person name="Cotton P."/>
            <person name="Danchin E.G."/>
            <person name="Da Silva C."/>
            <person name="Gautier A."/>
            <person name="Giraud C."/>
            <person name="Giraud T."/>
            <person name="Gonzalez C."/>
            <person name="Grossetete S."/>
            <person name="Guldener U."/>
            <person name="Henrissat B."/>
            <person name="Howlett B.J."/>
            <person name="Kodira C."/>
            <person name="Kretschmer M."/>
            <person name="Lappartient A."/>
            <person name="Leroch M."/>
            <person name="Levis C."/>
            <person name="Mauceli E."/>
            <person name="Neuveglise C."/>
            <person name="Oeser B."/>
            <person name="Pearson M."/>
            <person name="Poulain J."/>
            <person name="Poussereau N."/>
            <person name="Quesneville H."/>
            <person name="Rascle C."/>
            <person name="Schumacher J."/>
            <person name="Segurens B."/>
            <person name="Sexton A."/>
            <person name="Silva E."/>
            <person name="Sirven C."/>
            <person name="Soanes D.M."/>
            <person name="Talbot N.J."/>
            <person name="Templeton M."/>
            <person name="Yandava C."/>
            <person name="Yarden O."/>
            <person name="Zeng Q."/>
            <person name="Rollins J.A."/>
            <person name="Lebrun M.H."/>
            <person name="Dickman M."/>
        </authorList>
    </citation>
    <scope>NUCLEOTIDE SEQUENCE [LARGE SCALE GENOMIC DNA]</scope>
    <source>
        <strain evidence="2">T4</strain>
    </source>
</reference>
<evidence type="ECO:0000313" key="1">
    <source>
        <dbReference type="EMBL" id="CCD54340.1"/>
    </source>
</evidence>
<protein>
    <submittedName>
        <fullName evidence="1">Uncharacterized protein</fullName>
    </submittedName>
</protein>
<accession>G2YRU2</accession>
<gene>
    <name evidence="1" type="ORF">BofuT4_P130400.1</name>
</gene>
<proteinExistence type="predicted"/>
<sequence length="57" mass="6199">MYSTAIATQSGDSESNVISYCSVISTSRSRTGYITRQNGACNCKRSEAIAAYFHQVL</sequence>
<dbReference type="EMBL" id="FQ790350">
    <property type="protein sequence ID" value="CCD54340.1"/>
    <property type="molecule type" value="Genomic_DNA"/>
</dbReference>
<evidence type="ECO:0000313" key="2">
    <source>
        <dbReference type="Proteomes" id="UP000008177"/>
    </source>
</evidence>
<dbReference type="HOGENOM" id="CLU_2996326_0_0_1"/>
<dbReference type="InParanoid" id="G2YRU2"/>
<name>G2YRU2_BOTF4</name>
<dbReference type="Proteomes" id="UP000008177">
    <property type="component" value="Unplaced contigs"/>
</dbReference>